<comment type="caution">
    <text evidence="2">The sequence shown here is derived from an EMBL/GenBank/DDBJ whole genome shotgun (WGS) entry which is preliminary data.</text>
</comment>
<gene>
    <name evidence="2" type="ORF">HDF25_003874</name>
</gene>
<organism evidence="2 3">
    <name type="scientific">Pedobacter cryoconitis</name>
    <dbReference type="NCBI Taxonomy" id="188932"/>
    <lineage>
        <taxon>Bacteria</taxon>
        <taxon>Pseudomonadati</taxon>
        <taxon>Bacteroidota</taxon>
        <taxon>Sphingobacteriia</taxon>
        <taxon>Sphingobacteriales</taxon>
        <taxon>Sphingobacteriaceae</taxon>
        <taxon>Pedobacter</taxon>
    </lineage>
</organism>
<evidence type="ECO:0000313" key="2">
    <source>
        <dbReference type="EMBL" id="MBB6501699.1"/>
    </source>
</evidence>
<dbReference type="AlphaFoldDB" id="A0A7X0J6T6"/>
<dbReference type="Gene3D" id="1.10.1200.10">
    <property type="entry name" value="ACP-like"/>
    <property type="match status" value="1"/>
</dbReference>
<proteinExistence type="predicted"/>
<evidence type="ECO:0000313" key="3">
    <source>
        <dbReference type="Proteomes" id="UP000521017"/>
    </source>
</evidence>
<dbReference type="EMBL" id="JACHCC010000010">
    <property type="protein sequence ID" value="MBB6501699.1"/>
    <property type="molecule type" value="Genomic_DNA"/>
</dbReference>
<reference evidence="2 3" key="1">
    <citation type="submission" date="2020-08" db="EMBL/GenBank/DDBJ databases">
        <title>Genomic Encyclopedia of Type Strains, Phase IV (KMG-V): Genome sequencing to study the core and pangenomes of soil and plant-associated prokaryotes.</title>
        <authorList>
            <person name="Whitman W."/>
        </authorList>
    </citation>
    <scope>NUCLEOTIDE SEQUENCE [LARGE SCALE GENOMIC DNA]</scope>
    <source>
        <strain evidence="2 3">M2T3</strain>
    </source>
</reference>
<evidence type="ECO:0000259" key="1">
    <source>
        <dbReference type="PROSITE" id="PS50075"/>
    </source>
</evidence>
<protein>
    <submittedName>
        <fullName evidence="2">Acyl carrier protein</fullName>
    </submittedName>
</protein>
<accession>A0A7X0J6T6</accession>
<dbReference type="RefSeq" id="WP_184627685.1">
    <property type="nucleotide sequence ID" value="NZ_JACHCC010000010.1"/>
</dbReference>
<sequence>MDKSQKLDEVMALALSVPLEEINDDLAYQSIPEWDSMSHMVLMTELETAFGISIETDDMLEMNTMPKVREILQKYGVMQTN</sequence>
<dbReference type="InterPro" id="IPR036736">
    <property type="entry name" value="ACP-like_sf"/>
</dbReference>
<dbReference type="Proteomes" id="UP000521017">
    <property type="component" value="Unassembled WGS sequence"/>
</dbReference>
<dbReference type="SUPFAM" id="SSF47336">
    <property type="entry name" value="ACP-like"/>
    <property type="match status" value="1"/>
</dbReference>
<dbReference type="PROSITE" id="PS50075">
    <property type="entry name" value="CARRIER"/>
    <property type="match status" value="1"/>
</dbReference>
<dbReference type="InterPro" id="IPR009081">
    <property type="entry name" value="PP-bd_ACP"/>
</dbReference>
<feature type="domain" description="Carrier" evidence="1">
    <location>
        <begin position="1"/>
        <end position="76"/>
    </location>
</feature>
<dbReference type="Pfam" id="PF00550">
    <property type="entry name" value="PP-binding"/>
    <property type="match status" value="1"/>
</dbReference>
<name>A0A7X0J6T6_9SPHI</name>